<feature type="domain" description="Peptidase S1" evidence="6">
    <location>
        <begin position="38"/>
        <end position="252"/>
    </location>
</feature>
<dbReference type="PROSITE" id="PS00134">
    <property type="entry name" value="TRYPSIN_HIS"/>
    <property type="match status" value="1"/>
</dbReference>
<keyword evidence="7" id="KW-0645">Protease</keyword>
<organism evidence="7 8">
    <name type="scientific">Sorangium cellulosum (strain So ce56)</name>
    <name type="common">Polyangium cellulosum (strain So ce56)</name>
    <dbReference type="NCBI Taxonomy" id="448385"/>
    <lineage>
        <taxon>Bacteria</taxon>
        <taxon>Pseudomonadati</taxon>
        <taxon>Myxococcota</taxon>
        <taxon>Polyangia</taxon>
        <taxon>Polyangiales</taxon>
        <taxon>Polyangiaceae</taxon>
        <taxon>Sorangium</taxon>
    </lineage>
</organism>
<evidence type="ECO:0000256" key="1">
    <source>
        <dbReference type="ARBA" id="ARBA00004613"/>
    </source>
</evidence>
<keyword evidence="7" id="KW-0378">Hydrolase</keyword>
<keyword evidence="3 5" id="KW-0732">Signal</keyword>
<accession>A9GEB3</accession>
<dbReference type="Proteomes" id="UP000002139">
    <property type="component" value="Chromosome"/>
</dbReference>
<keyword evidence="8" id="KW-1185">Reference proteome</keyword>
<dbReference type="SMART" id="SM00020">
    <property type="entry name" value="Tryp_SPc"/>
    <property type="match status" value="1"/>
</dbReference>
<dbReference type="eggNOG" id="COG5640">
    <property type="taxonomic scope" value="Bacteria"/>
</dbReference>
<dbReference type="NCBIfam" id="NF033679">
    <property type="entry name" value="DNRLRE_dom"/>
    <property type="match status" value="1"/>
</dbReference>
<gene>
    <name evidence="7" type="ordered locus">sce9295</name>
</gene>
<dbReference type="InterPro" id="IPR055372">
    <property type="entry name" value="CBM96"/>
</dbReference>
<dbReference type="Pfam" id="PF24517">
    <property type="entry name" value="CBM96"/>
    <property type="match status" value="1"/>
</dbReference>
<dbReference type="OrthoDB" id="5493608at2"/>
<dbReference type="KEGG" id="scl:sce9295"/>
<evidence type="ECO:0000256" key="4">
    <source>
        <dbReference type="ARBA" id="ARBA00023157"/>
    </source>
</evidence>
<sequence length="439" mass="46658">MRTLTVARLVISALLPAACAQPTESGSREEGGEERSAIVGADARADNTRTAVVSLDGGCSGTIVRRSADGDKVYVLTAAHCCLSPPKKVLIGPDFLEPSRTLDVDDDSARIHPCYNVFNHDYDVCVVTASGAGDLDVTPIPLASAPDDVTVGSAVTVVGYGGTPAQNSIRRRVEARVSEVEPLTIVIDQTNAQGGVCYGDSGGPALIQQNGVEVVAGVSSFVARSNFCDASGALARVAFAGVRNEFLEKVLAGEASTLEHRLIVRGGVTPGQVRDTYIASDQPDQSFGERVDLLVGTPRGTDAVRRALLRFDLASVPRRATLLTARVGLGVASTSGPGAISVHRVERDWDESESWASFAGDWFDPIPVAVTGNVKAIVKEGGLLSFDVTRLVLDWLRGKTENYGILLRSDDREQIRLFASDLPSSLRPWMRLCYLPKAP</sequence>
<dbReference type="Gene3D" id="2.40.10.10">
    <property type="entry name" value="Trypsin-like serine proteases"/>
    <property type="match status" value="1"/>
</dbReference>
<dbReference type="GO" id="GO:0006508">
    <property type="term" value="P:proteolysis"/>
    <property type="evidence" value="ECO:0007669"/>
    <property type="project" value="UniProtKB-KW"/>
</dbReference>
<name>A9GEB3_SORC5</name>
<dbReference type="EMBL" id="AM746676">
    <property type="protein sequence ID" value="CAN99468.1"/>
    <property type="molecule type" value="Genomic_DNA"/>
</dbReference>
<dbReference type="HOGENOM" id="CLU_623889_0_0_7"/>
<dbReference type="InterPro" id="IPR001254">
    <property type="entry name" value="Trypsin_dom"/>
</dbReference>
<dbReference type="PROSITE" id="PS50240">
    <property type="entry name" value="TRYPSIN_DOM"/>
    <property type="match status" value="1"/>
</dbReference>
<evidence type="ECO:0000313" key="7">
    <source>
        <dbReference type="EMBL" id="CAN99468.1"/>
    </source>
</evidence>
<protein>
    <submittedName>
        <fullName evidence="7">Protease with a signal peptide</fullName>
    </submittedName>
</protein>
<dbReference type="InterPro" id="IPR018114">
    <property type="entry name" value="TRYPSIN_HIS"/>
</dbReference>
<feature type="signal peptide" evidence="5">
    <location>
        <begin position="1"/>
        <end position="20"/>
    </location>
</feature>
<dbReference type="Pfam" id="PF00089">
    <property type="entry name" value="Trypsin"/>
    <property type="match status" value="1"/>
</dbReference>
<dbReference type="GO" id="GO:0005576">
    <property type="term" value="C:extracellular region"/>
    <property type="evidence" value="ECO:0007669"/>
    <property type="project" value="UniProtKB-SubCell"/>
</dbReference>
<evidence type="ECO:0000256" key="5">
    <source>
        <dbReference type="SAM" id="SignalP"/>
    </source>
</evidence>
<dbReference type="PANTHER" id="PTHR24276:SF98">
    <property type="entry name" value="FI18310P1-RELATED"/>
    <property type="match status" value="1"/>
</dbReference>
<dbReference type="RefSeq" id="WP_012241903.1">
    <property type="nucleotide sequence ID" value="NC_010162.1"/>
</dbReference>
<keyword evidence="4" id="KW-1015">Disulfide bond</keyword>
<dbReference type="PANTHER" id="PTHR24276">
    <property type="entry name" value="POLYSERASE-RELATED"/>
    <property type="match status" value="1"/>
</dbReference>
<dbReference type="eggNOG" id="COG2304">
    <property type="taxonomic scope" value="Bacteria"/>
</dbReference>
<dbReference type="STRING" id="448385.sce9295"/>
<reference evidence="7 8" key="1">
    <citation type="journal article" date="2007" name="Nat. Biotechnol.">
        <title>Complete genome sequence of the myxobacterium Sorangium cellulosum.</title>
        <authorList>
            <person name="Schneiker S."/>
            <person name="Perlova O."/>
            <person name="Kaiser O."/>
            <person name="Gerth K."/>
            <person name="Alici A."/>
            <person name="Altmeyer M.O."/>
            <person name="Bartels D."/>
            <person name="Bekel T."/>
            <person name="Beyer S."/>
            <person name="Bode E."/>
            <person name="Bode H.B."/>
            <person name="Bolten C.J."/>
            <person name="Choudhuri J.V."/>
            <person name="Doss S."/>
            <person name="Elnakady Y.A."/>
            <person name="Frank B."/>
            <person name="Gaigalat L."/>
            <person name="Goesmann A."/>
            <person name="Groeger C."/>
            <person name="Gross F."/>
            <person name="Jelsbak L."/>
            <person name="Jelsbak L."/>
            <person name="Kalinowski J."/>
            <person name="Kegler C."/>
            <person name="Knauber T."/>
            <person name="Konietzny S."/>
            <person name="Kopp M."/>
            <person name="Krause L."/>
            <person name="Krug D."/>
            <person name="Linke B."/>
            <person name="Mahmud T."/>
            <person name="Martinez-Arias R."/>
            <person name="McHardy A.C."/>
            <person name="Merai M."/>
            <person name="Meyer F."/>
            <person name="Mormann S."/>
            <person name="Munoz-Dorado J."/>
            <person name="Perez J."/>
            <person name="Pradella S."/>
            <person name="Rachid S."/>
            <person name="Raddatz G."/>
            <person name="Rosenau F."/>
            <person name="Rueckert C."/>
            <person name="Sasse F."/>
            <person name="Scharfe M."/>
            <person name="Schuster S.C."/>
            <person name="Suen G."/>
            <person name="Treuner-Lange A."/>
            <person name="Velicer G.J."/>
            <person name="Vorholter F.-J."/>
            <person name="Weissman K.J."/>
            <person name="Welch R.D."/>
            <person name="Wenzel S.C."/>
            <person name="Whitworth D.E."/>
            <person name="Wilhelm S."/>
            <person name="Wittmann C."/>
            <person name="Bloecker H."/>
            <person name="Puehler A."/>
            <person name="Mueller R."/>
        </authorList>
    </citation>
    <scope>NUCLEOTIDE SEQUENCE [LARGE SCALE GENOMIC DNA]</scope>
    <source>
        <strain evidence="8">So ce56</strain>
    </source>
</reference>
<dbReference type="InterPro" id="IPR043504">
    <property type="entry name" value="Peptidase_S1_PA_chymotrypsin"/>
</dbReference>
<dbReference type="AlphaFoldDB" id="A9GEB3"/>
<dbReference type="InterPro" id="IPR009003">
    <property type="entry name" value="Peptidase_S1_PA"/>
</dbReference>
<dbReference type="SUPFAM" id="SSF50494">
    <property type="entry name" value="Trypsin-like serine proteases"/>
    <property type="match status" value="1"/>
</dbReference>
<keyword evidence="2" id="KW-0964">Secreted</keyword>
<dbReference type="BioCyc" id="SCEL448385:SCE_RS47525-MONOMER"/>
<comment type="subcellular location">
    <subcellularLocation>
        <location evidence="1">Secreted</location>
    </subcellularLocation>
</comment>
<evidence type="ECO:0000256" key="2">
    <source>
        <dbReference type="ARBA" id="ARBA00022525"/>
    </source>
</evidence>
<evidence type="ECO:0000256" key="3">
    <source>
        <dbReference type="ARBA" id="ARBA00022729"/>
    </source>
</evidence>
<dbReference type="InterPro" id="IPR050430">
    <property type="entry name" value="Peptidase_S1"/>
</dbReference>
<proteinExistence type="predicted"/>
<dbReference type="GO" id="GO:0004252">
    <property type="term" value="F:serine-type endopeptidase activity"/>
    <property type="evidence" value="ECO:0007669"/>
    <property type="project" value="InterPro"/>
</dbReference>
<feature type="chain" id="PRO_5002735253" evidence="5">
    <location>
        <begin position="21"/>
        <end position="439"/>
    </location>
</feature>
<evidence type="ECO:0000313" key="8">
    <source>
        <dbReference type="Proteomes" id="UP000002139"/>
    </source>
</evidence>
<evidence type="ECO:0000259" key="6">
    <source>
        <dbReference type="PROSITE" id="PS50240"/>
    </source>
</evidence>